<comment type="caution">
    <text evidence="1">The sequence shown here is derived from an EMBL/GenBank/DDBJ whole genome shotgun (WGS) entry which is preliminary data.</text>
</comment>
<dbReference type="PANTHER" id="PTHR39638:SF2">
    <property type="entry name" value="YCF35"/>
    <property type="match status" value="1"/>
</dbReference>
<dbReference type="AlphaFoldDB" id="A0A2T1FSZ9"/>
<reference evidence="1 2" key="1">
    <citation type="submission" date="2018-03" db="EMBL/GenBank/DDBJ databases">
        <title>The ancient ancestry and fast evolution of plastids.</title>
        <authorList>
            <person name="Moore K.R."/>
            <person name="Magnabosco C."/>
            <person name="Momper L."/>
            <person name="Gold D.A."/>
            <person name="Bosak T."/>
            <person name="Fournier G.P."/>
        </authorList>
    </citation>
    <scope>NUCLEOTIDE SEQUENCE [LARGE SCALE GENOMIC DNA]</scope>
    <source>
        <strain evidence="1 2">CCALA 037</strain>
    </source>
</reference>
<evidence type="ECO:0008006" key="3">
    <source>
        <dbReference type="Google" id="ProtNLM"/>
    </source>
</evidence>
<proteinExistence type="predicted"/>
<sequence length="127" mass="14839">MSHFTTIKVQIKNSEVLADVLTELGHKFEKNTQVRGYQGDRVNAEYVIRRQNGYDIGFRKKEDGDDNYEIISDFSMARMNQLQFVNEIQQKYAHKMLLTMAEDRGYTIEVEEVMEDGAVRVVVGRWI</sequence>
<dbReference type="RefSeq" id="WP_106310850.1">
    <property type="nucleotide sequence ID" value="NZ_PVWO01000447.1"/>
</dbReference>
<dbReference type="OrthoDB" id="163953at2"/>
<dbReference type="Pfam" id="PF06868">
    <property type="entry name" value="DUF1257"/>
    <property type="match status" value="1"/>
</dbReference>
<gene>
    <name evidence="1" type="ORF">C7B77_24010</name>
</gene>
<organism evidence="1 2">
    <name type="scientific">Chamaesiphon polymorphus CCALA 037</name>
    <dbReference type="NCBI Taxonomy" id="2107692"/>
    <lineage>
        <taxon>Bacteria</taxon>
        <taxon>Bacillati</taxon>
        <taxon>Cyanobacteriota</taxon>
        <taxon>Cyanophyceae</taxon>
        <taxon>Gomontiellales</taxon>
        <taxon>Chamaesiphonaceae</taxon>
        <taxon>Chamaesiphon</taxon>
    </lineage>
</organism>
<dbReference type="Proteomes" id="UP000238937">
    <property type="component" value="Unassembled WGS sequence"/>
</dbReference>
<dbReference type="InterPro" id="IPR009666">
    <property type="entry name" value="Uncharacterised_Ycf35"/>
</dbReference>
<dbReference type="PANTHER" id="PTHR39638">
    <property type="entry name" value="YCF35"/>
    <property type="match status" value="1"/>
</dbReference>
<keyword evidence="2" id="KW-1185">Reference proteome</keyword>
<evidence type="ECO:0000313" key="1">
    <source>
        <dbReference type="EMBL" id="PSB48114.1"/>
    </source>
</evidence>
<dbReference type="EMBL" id="PVWO01000447">
    <property type="protein sequence ID" value="PSB48114.1"/>
    <property type="molecule type" value="Genomic_DNA"/>
</dbReference>
<evidence type="ECO:0000313" key="2">
    <source>
        <dbReference type="Proteomes" id="UP000238937"/>
    </source>
</evidence>
<name>A0A2T1FSZ9_9CYAN</name>
<accession>A0A2T1FSZ9</accession>
<protein>
    <recommendedName>
        <fullName evidence="3">DUF1257 domain-containing protein</fullName>
    </recommendedName>
</protein>